<proteinExistence type="predicted"/>
<dbReference type="InParanoid" id="A0A0C3JVF7"/>
<dbReference type="HOGENOM" id="CLU_043974_2_0_1"/>
<sequence>MSASCAPHLSQLVCMPTPDPVEAERASLREQLATASAGLVAEAKCAPDDWEDMWEEKMMWLRHWEEKMALGMSMEVDAEDAPMLVEADDLYEWWTMEEAKAHTKAEKDIQMGEETAVEVGNEGAGVKMSHVEVPQLAHKHFWQTIVESEDKAGPKVMILPGPEG</sequence>
<evidence type="ECO:0000313" key="2">
    <source>
        <dbReference type="Proteomes" id="UP000054217"/>
    </source>
</evidence>
<gene>
    <name evidence="1" type="ORF">M404DRAFT_28727</name>
</gene>
<dbReference type="Proteomes" id="UP000054217">
    <property type="component" value="Unassembled WGS sequence"/>
</dbReference>
<evidence type="ECO:0000313" key="1">
    <source>
        <dbReference type="EMBL" id="KIO01412.1"/>
    </source>
</evidence>
<reference evidence="1 2" key="1">
    <citation type="submission" date="2014-04" db="EMBL/GenBank/DDBJ databases">
        <authorList>
            <consortium name="DOE Joint Genome Institute"/>
            <person name="Kuo A."/>
            <person name="Kohler A."/>
            <person name="Costa M.D."/>
            <person name="Nagy L.G."/>
            <person name="Floudas D."/>
            <person name="Copeland A."/>
            <person name="Barry K.W."/>
            <person name="Cichocki N."/>
            <person name="Veneault-Fourrey C."/>
            <person name="LaButti K."/>
            <person name="Lindquist E.A."/>
            <person name="Lipzen A."/>
            <person name="Lundell T."/>
            <person name="Morin E."/>
            <person name="Murat C."/>
            <person name="Sun H."/>
            <person name="Tunlid A."/>
            <person name="Henrissat B."/>
            <person name="Grigoriev I.V."/>
            <person name="Hibbett D.S."/>
            <person name="Martin F."/>
            <person name="Nordberg H.P."/>
            <person name="Cantor M.N."/>
            <person name="Hua S.X."/>
        </authorList>
    </citation>
    <scope>NUCLEOTIDE SEQUENCE [LARGE SCALE GENOMIC DNA]</scope>
    <source>
        <strain evidence="1 2">Marx 270</strain>
    </source>
</reference>
<dbReference type="AlphaFoldDB" id="A0A0C3JVF7"/>
<name>A0A0C3JVF7_PISTI</name>
<organism evidence="1 2">
    <name type="scientific">Pisolithus tinctorius Marx 270</name>
    <dbReference type="NCBI Taxonomy" id="870435"/>
    <lineage>
        <taxon>Eukaryota</taxon>
        <taxon>Fungi</taxon>
        <taxon>Dikarya</taxon>
        <taxon>Basidiomycota</taxon>
        <taxon>Agaricomycotina</taxon>
        <taxon>Agaricomycetes</taxon>
        <taxon>Agaricomycetidae</taxon>
        <taxon>Boletales</taxon>
        <taxon>Sclerodermatineae</taxon>
        <taxon>Pisolithaceae</taxon>
        <taxon>Pisolithus</taxon>
    </lineage>
</organism>
<accession>A0A0C3JVF7</accession>
<protein>
    <submittedName>
        <fullName evidence="1">Uncharacterized protein</fullName>
    </submittedName>
</protein>
<keyword evidence="2" id="KW-1185">Reference proteome</keyword>
<reference evidence="2" key="2">
    <citation type="submission" date="2015-01" db="EMBL/GenBank/DDBJ databases">
        <title>Evolutionary Origins and Diversification of the Mycorrhizal Mutualists.</title>
        <authorList>
            <consortium name="DOE Joint Genome Institute"/>
            <consortium name="Mycorrhizal Genomics Consortium"/>
            <person name="Kohler A."/>
            <person name="Kuo A."/>
            <person name="Nagy L.G."/>
            <person name="Floudas D."/>
            <person name="Copeland A."/>
            <person name="Barry K.W."/>
            <person name="Cichocki N."/>
            <person name="Veneault-Fourrey C."/>
            <person name="LaButti K."/>
            <person name="Lindquist E.A."/>
            <person name="Lipzen A."/>
            <person name="Lundell T."/>
            <person name="Morin E."/>
            <person name="Murat C."/>
            <person name="Riley R."/>
            <person name="Ohm R."/>
            <person name="Sun H."/>
            <person name="Tunlid A."/>
            <person name="Henrissat B."/>
            <person name="Grigoriev I.V."/>
            <person name="Hibbett D.S."/>
            <person name="Martin F."/>
        </authorList>
    </citation>
    <scope>NUCLEOTIDE SEQUENCE [LARGE SCALE GENOMIC DNA]</scope>
    <source>
        <strain evidence="2">Marx 270</strain>
    </source>
</reference>
<dbReference type="EMBL" id="KN831988">
    <property type="protein sequence ID" value="KIO01412.1"/>
    <property type="molecule type" value="Genomic_DNA"/>
</dbReference>